<comment type="caution">
    <text evidence="2">The sequence shown here is derived from an EMBL/GenBank/DDBJ whole genome shotgun (WGS) entry which is preliminary data.</text>
</comment>
<dbReference type="EMBL" id="JARKIF010000008">
    <property type="protein sequence ID" value="KAJ7632475.1"/>
    <property type="molecule type" value="Genomic_DNA"/>
</dbReference>
<dbReference type="AlphaFoldDB" id="A0AAD7BXK9"/>
<name>A0AAD7BXK9_9AGAR</name>
<dbReference type="PANTHER" id="PTHR47369:SF2">
    <property type="entry name" value="BTB_POZ DOMAIN-CONTAINING PROTEIN 2"/>
    <property type="match status" value="1"/>
</dbReference>
<evidence type="ECO:0000259" key="1">
    <source>
        <dbReference type="PROSITE" id="PS50097"/>
    </source>
</evidence>
<accession>A0AAD7BXK9</accession>
<dbReference type="SUPFAM" id="SSF54695">
    <property type="entry name" value="POZ domain"/>
    <property type="match status" value="1"/>
</dbReference>
<dbReference type="InterPro" id="IPR011333">
    <property type="entry name" value="SKP1/BTB/POZ_sf"/>
</dbReference>
<dbReference type="InterPro" id="IPR000210">
    <property type="entry name" value="BTB/POZ_dom"/>
</dbReference>
<evidence type="ECO:0000313" key="2">
    <source>
        <dbReference type="EMBL" id="KAJ7632475.1"/>
    </source>
</evidence>
<keyword evidence="3" id="KW-1185">Reference proteome</keyword>
<reference evidence="2" key="1">
    <citation type="submission" date="2023-03" db="EMBL/GenBank/DDBJ databases">
        <title>Massive genome expansion in bonnet fungi (Mycena s.s.) driven by repeated elements and novel gene families across ecological guilds.</title>
        <authorList>
            <consortium name="Lawrence Berkeley National Laboratory"/>
            <person name="Harder C.B."/>
            <person name="Miyauchi S."/>
            <person name="Viragh M."/>
            <person name="Kuo A."/>
            <person name="Thoen E."/>
            <person name="Andreopoulos B."/>
            <person name="Lu D."/>
            <person name="Skrede I."/>
            <person name="Drula E."/>
            <person name="Henrissat B."/>
            <person name="Morin E."/>
            <person name="Kohler A."/>
            <person name="Barry K."/>
            <person name="LaButti K."/>
            <person name="Morin E."/>
            <person name="Salamov A."/>
            <person name="Lipzen A."/>
            <person name="Mereny Z."/>
            <person name="Hegedus B."/>
            <person name="Baldrian P."/>
            <person name="Stursova M."/>
            <person name="Weitz H."/>
            <person name="Taylor A."/>
            <person name="Grigoriev I.V."/>
            <person name="Nagy L.G."/>
            <person name="Martin F."/>
            <person name="Kauserud H."/>
        </authorList>
    </citation>
    <scope>NUCLEOTIDE SEQUENCE</scope>
    <source>
        <strain evidence="2">9284</strain>
    </source>
</reference>
<dbReference type="Proteomes" id="UP001221142">
    <property type="component" value="Unassembled WGS sequence"/>
</dbReference>
<gene>
    <name evidence="2" type="ORF">FB45DRAFT_912536</name>
</gene>
<proteinExistence type="predicted"/>
<organism evidence="2 3">
    <name type="scientific">Roridomyces roridus</name>
    <dbReference type="NCBI Taxonomy" id="1738132"/>
    <lineage>
        <taxon>Eukaryota</taxon>
        <taxon>Fungi</taxon>
        <taxon>Dikarya</taxon>
        <taxon>Basidiomycota</taxon>
        <taxon>Agaricomycotina</taxon>
        <taxon>Agaricomycetes</taxon>
        <taxon>Agaricomycetidae</taxon>
        <taxon>Agaricales</taxon>
        <taxon>Marasmiineae</taxon>
        <taxon>Mycenaceae</taxon>
        <taxon>Roridomyces</taxon>
    </lineage>
</organism>
<sequence length="309" mass="34101">MNSNGVHDEPSLSQSTSHSQYTNGFADFADTHDASIVNHLYNSGFQTGNYADTILHVHQTHGVTYRLHAIILSRSPFLAHLMSTSPQGNGQRVIYVHLEREPEVTHEGFSIALGYLYSSASLGLINEKNCRAVLAAGHLLGGMDELCAYAYDACTRSISVETIGEWLQFVDAIASPSDGISTPDLTQTSIFGSYAQRLRDDVFHFLIVTLPQNLQVMPESATPQPGGRDLLLQTFARVPFDLFKLAMESPSFDIGSDQTRFKFARDAIEMRKHGIARGAEETVVLSNFGGSAVHIARKMRKRPLWKINS</sequence>
<dbReference type="PANTHER" id="PTHR47369">
    <property type="entry name" value="BTB/POZ DOMAIN-CONTAINING PROTEIN"/>
    <property type="match status" value="1"/>
</dbReference>
<feature type="domain" description="BTB" evidence="1">
    <location>
        <begin position="51"/>
        <end position="119"/>
    </location>
</feature>
<protein>
    <recommendedName>
        <fullName evidence="1">BTB domain-containing protein</fullName>
    </recommendedName>
</protein>
<dbReference type="Gene3D" id="3.30.710.10">
    <property type="entry name" value="Potassium Channel Kv1.1, Chain A"/>
    <property type="match status" value="1"/>
</dbReference>
<dbReference type="PROSITE" id="PS50097">
    <property type="entry name" value="BTB"/>
    <property type="match status" value="1"/>
</dbReference>
<evidence type="ECO:0000313" key="3">
    <source>
        <dbReference type="Proteomes" id="UP001221142"/>
    </source>
</evidence>